<evidence type="ECO:0000256" key="1">
    <source>
        <dbReference type="SAM" id="MobiDB-lite"/>
    </source>
</evidence>
<gene>
    <name evidence="2" type="ORF">LTR77_010611</name>
</gene>
<feature type="compositionally biased region" description="Low complexity" evidence="1">
    <location>
        <begin position="118"/>
        <end position="131"/>
    </location>
</feature>
<dbReference type="AlphaFoldDB" id="A0AAV9NYC2"/>
<evidence type="ECO:0000313" key="2">
    <source>
        <dbReference type="EMBL" id="KAK5163429.1"/>
    </source>
</evidence>
<keyword evidence="3" id="KW-1185">Reference proteome</keyword>
<dbReference type="Proteomes" id="UP001337655">
    <property type="component" value="Unassembled WGS sequence"/>
</dbReference>
<evidence type="ECO:0000313" key="3">
    <source>
        <dbReference type="Proteomes" id="UP001337655"/>
    </source>
</evidence>
<protein>
    <submittedName>
        <fullName evidence="2">Uncharacterized protein</fullName>
    </submittedName>
</protein>
<accession>A0AAV9NYC2</accession>
<dbReference type="EMBL" id="JAVRRT010000025">
    <property type="protein sequence ID" value="KAK5163429.1"/>
    <property type="molecule type" value="Genomic_DNA"/>
</dbReference>
<reference evidence="2 3" key="1">
    <citation type="submission" date="2023-08" db="EMBL/GenBank/DDBJ databases">
        <title>Black Yeasts Isolated from many extreme environments.</title>
        <authorList>
            <person name="Coleine C."/>
            <person name="Stajich J.E."/>
            <person name="Selbmann L."/>
        </authorList>
    </citation>
    <scope>NUCLEOTIDE SEQUENCE [LARGE SCALE GENOMIC DNA]</scope>
    <source>
        <strain evidence="2 3">CCFEE 5935</strain>
    </source>
</reference>
<dbReference type="RefSeq" id="XP_064653906.1">
    <property type="nucleotide sequence ID" value="XM_064807828.1"/>
</dbReference>
<feature type="region of interest" description="Disordered" evidence="1">
    <location>
        <begin position="103"/>
        <end position="131"/>
    </location>
</feature>
<sequence length="214" mass="24047">MAAEESPQAHLIIGHLGSGQFNSTERAEWEQKAQTVWKKFMVGGTEKSLADIARQLKQEYTYRAIFENLGIHKAALSIIPAGEGPDAHQYLENTQELIDATRDFSKPANDGGHFRQQSSATPTSKTKSTESPKLISQYYELSVDARRDVYRDIATTFTATLLAPLVGPMVFRATFNSPEMREFMRLRVMSTCELLVSYVIDLNEQRAIKRNASL</sequence>
<name>A0AAV9NYC2_9PEZI</name>
<proteinExistence type="predicted"/>
<organism evidence="2 3">
    <name type="scientific">Saxophila tyrrhenica</name>
    <dbReference type="NCBI Taxonomy" id="1690608"/>
    <lineage>
        <taxon>Eukaryota</taxon>
        <taxon>Fungi</taxon>
        <taxon>Dikarya</taxon>
        <taxon>Ascomycota</taxon>
        <taxon>Pezizomycotina</taxon>
        <taxon>Dothideomycetes</taxon>
        <taxon>Dothideomycetidae</taxon>
        <taxon>Mycosphaerellales</taxon>
        <taxon>Extremaceae</taxon>
        <taxon>Saxophila</taxon>
    </lineage>
</organism>
<dbReference type="GeneID" id="89931936"/>
<comment type="caution">
    <text evidence="2">The sequence shown here is derived from an EMBL/GenBank/DDBJ whole genome shotgun (WGS) entry which is preliminary data.</text>
</comment>